<dbReference type="OrthoDB" id="136024at2"/>
<dbReference type="KEGG" id="atm:ANT_05340"/>
<dbReference type="Proteomes" id="UP000008922">
    <property type="component" value="Chromosome"/>
</dbReference>
<dbReference type="HOGENOM" id="CLU_385370_0_0_0"/>
<organism evidence="1 2">
    <name type="scientific">Anaerolinea thermophila (strain DSM 14523 / JCM 11388 / NBRC 100420 / UNI-1)</name>
    <dbReference type="NCBI Taxonomy" id="926569"/>
    <lineage>
        <taxon>Bacteria</taxon>
        <taxon>Bacillati</taxon>
        <taxon>Chloroflexota</taxon>
        <taxon>Anaerolineae</taxon>
        <taxon>Anaerolineales</taxon>
        <taxon>Anaerolineaceae</taxon>
        <taxon>Anaerolinea</taxon>
    </lineage>
</organism>
<reference evidence="1 2" key="1">
    <citation type="submission" date="2010-12" db="EMBL/GenBank/DDBJ databases">
        <title>Whole genome sequence of Anaerolinea thermophila UNI-1.</title>
        <authorList>
            <person name="Narita-Yamada S."/>
            <person name="Kishi E."/>
            <person name="Watanabe Y."/>
            <person name="Takasaki K."/>
            <person name="Ankai A."/>
            <person name="Oguchi A."/>
            <person name="Fukui S."/>
            <person name="Takahashi M."/>
            <person name="Yashiro I."/>
            <person name="Hosoyama A."/>
            <person name="Sekiguchi Y."/>
            <person name="Hanada S."/>
            <person name="Fujita N."/>
        </authorList>
    </citation>
    <scope>NUCLEOTIDE SEQUENCE [LARGE SCALE GENOMIC DNA]</scope>
    <source>
        <strain evidence="2">DSM 14523 / JCM 11388 / NBRC 100420 / UNI-1</strain>
    </source>
</reference>
<dbReference type="InParanoid" id="E8N123"/>
<dbReference type="SUPFAM" id="SSF51126">
    <property type="entry name" value="Pectin lyase-like"/>
    <property type="match status" value="1"/>
</dbReference>
<name>E8N123_ANATU</name>
<evidence type="ECO:0008006" key="3">
    <source>
        <dbReference type="Google" id="ProtNLM"/>
    </source>
</evidence>
<dbReference type="InterPro" id="IPR059226">
    <property type="entry name" value="Choice_anch_Q_dom"/>
</dbReference>
<dbReference type="NCBIfam" id="NF041518">
    <property type="entry name" value="choice_anch_Q"/>
    <property type="match status" value="1"/>
</dbReference>
<protein>
    <recommendedName>
        <fullName evidence="3">Polymorphic outer membrane protein</fullName>
    </recommendedName>
</protein>
<evidence type="ECO:0000313" key="1">
    <source>
        <dbReference type="EMBL" id="BAJ62568.1"/>
    </source>
</evidence>
<dbReference type="AlphaFoldDB" id="E8N123"/>
<dbReference type="InterPro" id="IPR011050">
    <property type="entry name" value="Pectin_lyase_fold/virulence"/>
</dbReference>
<proteinExistence type="predicted"/>
<keyword evidence="2" id="KW-1185">Reference proteome</keyword>
<gene>
    <name evidence="1" type="ordered locus">ANT_05340</name>
</gene>
<dbReference type="EMBL" id="AP012029">
    <property type="protein sequence ID" value="BAJ62568.1"/>
    <property type="molecule type" value="Genomic_DNA"/>
</dbReference>
<evidence type="ECO:0000313" key="2">
    <source>
        <dbReference type="Proteomes" id="UP000008922"/>
    </source>
</evidence>
<sequence>MSGWQKLFRVLLSLSILSGWLLTFTVPVRAAAVTTRYVVDRLDDVLPPDTETGDPGWLFACTEAAEDCSLRSAIMLVNYNAYELAASDPDNTYQFEIVFDEGLACSSDNPCIVRMSPVLAGAGEDLNATGDFDIGARIPNTGEAYPLTLSLLGNPADPTAVVIDGLLDEPNPRDRVLDVHPLANVTLSDLTIQNGKAGEHLDGGGGIRNRGTLTLRNVMLIDNATSDAVSQVPGGFGGGIYNTGILFLQNTIVSGNKTGKGSGSANQGGDGGGIYNARGATVTVQGGEISNNSTGTGGDGYTSGAGGGLYNDGTAILSNVNFMGNSTGNGAPPGGSAGLGGAIFNNAQSVLRLENVLFSQNKTGNGAASIDGNGGNGGAGGAIANAGYLEKMDNVTFYKNQTGNGGQSVNFNGGSGGNGGALFNAGTAVVGNEDASPLYVIFKENKTGDGGVAGVGYGGKGGDGGAIYNEGSIISPLVELNPDFPVFEANATGNGGGGGIYGDGGNGGNGGALANTGTLQIPDAPTVSVMLNVTFLGNYTGYGVKCDGESMGGSGGNGGAIFNSGGIGILANVTFEANKTGPGASDTSGNCGGGNGGSGGAIANTGTVQEVRFASFVRNETRAGGSSVNPGRGGHGGAIFNSGEGRIVVIHSTLDSNKTGAGGTKVDGGLAGAGGSGGAVYAENKSNVSLKNATVTANQVGGTGKGGGIYNASGLQTRVFVQGSALGYNKLSTQALNDCQDDSSGNLRSLGYNVVQTVGNCSEFAAPLDRINTDPQLGALTGIKPFYRLPLTETAPVVDFVPISACAYPYQDQRGMIRPRGWGCDAGAVEYESNYRIALPFIRK</sequence>
<dbReference type="RefSeq" id="WP_013558964.1">
    <property type="nucleotide sequence ID" value="NC_014960.1"/>
</dbReference>
<accession>E8N123</accession>
<dbReference type="STRING" id="926569.ANT_05340"/>
<dbReference type="eggNOG" id="COG1361">
    <property type="taxonomic scope" value="Bacteria"/>
</dbReference>